<dbReference type="SUPFAM" id="SSF88713">
    <property type="entry name" value="Glycoside hydrolase/deacetylase"/>
    <property type="match status" value="1"/>
</dbReference>
<evidence type="ECO:0000313" key="7">
    <source>
        <dbReference type="Proteomes" id="UP000029995"/>
    </source>
</evidence>
<comment type="similarity">
    <text evidence="2">Belongs to the polysaccharide deacetylase family.</text>
</comment>
<dbReference type="InterPro" id="IPR002509">
    <property type="entry name" value="NODB_dom"/>
</dbReference>
<name>A0A0A0D6A8_9PROT</name>
<gene>
    <name evidence="6" type="ORF">P409_20645</name>
</gene>
<dbReference type="PANTHER" id="PTHR43123:SF4">
    <property type="entry name" value="POLYSACCHARIDE DEACETYLASE"/>
    <property type="match status" value="1"/>
</dbReference>
<sequence length="298" mass="33563">MPETSAAPQHHDRFPYSAIVDRPKLGWPNGARVAVWVSPNIEHFLFDRPSSSINPFTANLVPDVLNYSWRDYGVRVGIWRLMEVMERHGVRGTVPLNADVVRHYPRIIEAGQALDWEWMGHGLTNSALINGQPEDEEREIVRAVVDTIGQATGRRPRGWLSPALTESHNTLDLLAEAGIDYVADWVNDEQPYPMRVRTGKMLSLPYSIEINDFNAFLFQGQSGVQFADTIREQFDVLYEDGAVTGRVMGIALHPFLIGHPHRARHFGRALAHIASHPDVWLATGSEIADWYRQTVGKG</sequence>
<proteinExistence type="inferred from homology"/>
<dbReference type="AlphaFoldDB" id="A0A0A0D6A8"/>
<evidence type="ECO:0000256" key="4">
    <source>
        <dbReference type="ARBA" id="ARBA00032976"/>
    </source>
</evidence>
<comment type="caution">
    <text evidence="6">The sequence shown here is derived from an EMBL/GenBank/DDBJ whole genome shotgun (WGS) entry which is preliminary data.</text>
</comment>
<reference evidence="6 7" key="1">
    <citation type="submission" date="2014-01" db="EMBL/GenBank/DDBJ databases">
        <title>Genome sequence determination for a cystic fibrosis isolate, Inquilinus limosus.</title>
        <authorList>
            <person name="Pino M."/>
            <person name="Di Conza J."/>
            <person name="Gutkind G."/>
        </authorList>
    </citation>
    <scope>NUCLEOTIDE SEQUENCE [LARGE SCALE GENOMIC DNA]</scope>
    <source>
        <strain evidence="6 7">MP06</strain>
    </source>
</reference>
<dbReference type="Pfam" id="PF01522">
    <property type="entry name" value="Polysacc_deac_1"/>
    <property type="match status" value="1"/>
</dbReference>
<accession>A0A0A0D6A8</accession>
<dbReference type="CDD" id="cd10979">
    <property type="entry name" value="CE4_PuuE_like"/>
    <property type="match status" value="1"/>
</dbReference>
<dbReference type="OrthoDB" id="9787041at2"/>
<evidence type="ECO:0000313" key="6">
    <source>
        <dbReference type="EMBL" id="KGM32572.1"/>
    </source>
</evidence>
<dbReference type="GO" id="GO:0005975">
    <property type="term" value="P:carbohydrate metabolic process"/>
    <property type="evidence" value="ECO:0007669"/>
    <property type="project" value="InterPro"/>
</dbReference>
<evidence type="ECO:0000256" key="3">
    <source>
        <dbReference type="ARBA" id="ARBA00020071"/>
    </source>
</evidence>
<feature type="domain" description="NodB homology" evidence="5">
    <location>
        <begin position="71"/>
        <end position="182"/>
    </location>
</feature>
<dbReference type="PANTHER" id="PTHR43123">
    <property type="entry name" value="POLYSACCHARIDE DEACETYLASE-RELATED"/>
    <property type="match status" value="1"/>
</dbReference>
<evidence type="ECO:0000259" key="5">
    <source>
        <dbReference type="Pfam" id="PF01522"/>
    </source>
</evidence>
<dbReference type="InterPro" id="IPR011330">
    <property type="entry name" value="Glyco_hydro/deAcase_b/a-brl"/>
</dbReference>
<organism evidence="6 7">
    <name type="scientific">Inquilinus limosus MP06</name>
    <dbReference type="NCBI Taxonomy" id="1398085"/>
    <lineage>
        <taxon>Bacteria</taxon>
        <taxon>Pseudomonadati</taxon>
        <taxon>Pseudomonadota</taxon>
        <taxon>Alphaproteobacteria</taxon>
        <taxon>Rhodospirillales</taxon>
        <taxon>Rhodospirillaceae</taxon>
        <taxon>Inquilinus</taxon>
    </lineage>
</organism>
<dbReference type="GO" id="GO:0016810">
    <property type="term" value="F:hydrolase activity, acting on carbon-nitrogen (but not peptide) bonds"/>
    <property type="evidence" value="ECO:0007669"/>
    <property type="project" value="InterPro"/>
</dbReference>
<dbReference type="Gene3D" id="3.20.20.370">
    <property type="entry name" value="Glycoside hydrolase/deacetylase"/>
    <property type="match status" value="1"/>
</dbReference>
<comment type="function">
    <text evidence="1">Is involved in generating a small heat-stable compound (Nod), an acylated oligomer of N-acetylglucosamine, that stimulates mitosis in various plant protoplasts.</text>
</comment>
<evidence type="ECO:0000256" key="2">
    <source>
        <dbReference type="ARBA" id="ARBA00010973"/>
    </source>
</evidence>
<dbReference type="Proteomes" id="UP000029995">
    <property type="component" value="Unassembled WGS sequence"/>
</dbReference>
<evidence type="ECO:0000256" key="1">
    <source>
        <dbReference type="ARBA" id="ARBA00003236"/>
    </source>
</evidence>
<dbReference type="RefSeq" id="WP_034842901.1">
    <property type="nucleotide sequence ID" value="NZ_JANX01000296.1"/>
</dbReference>
<protein>
    <recommendedName>
        <fullName evidence="3">Chitooligosaccharide deacetylase</fullName>
    </recommendedName>
    <alternativeName>
        <fullName evidence="4">Nodulation protein B</fullName>
    </alternativeName>
</protein>
<dbReference type="EMBL" id="JANX01000296">
    <property type="protein sequence ID" value="KGM32572.1"/>
    <property type="molecule type" value="Genomic_DNA"/>
</dbReference>